<dbReference type="Proteomes" id="UP001597180">
    <property type="component" value="Unassembled WGS sequence"/>
</dbReference>
<keyword evidence="1" id="KW-0732">Signal</keyword>
<reference evidence="3" key="1">
    <citation type="journal article" date="2019" name="Int. J. Syst. Evol. Microbiol.">
        <title>The Global Catalogue of Microorganisms (GCM) 10K type strain sequencing project: providing services to taxonomists for standard genome sequencing and annotation.</title>
        <authorList>
            <consortium name="The Broad Institute Genomics Platform"/>
            <consortium name="The Broad Institute Genome Sequencing Center for Infectious Disease"/>
            <person name="Wu L."/>
            <person name="Ma J."/>
        </authorList>
    </citation>
    <scope>NUCLEOTIDE SEQUENCE [LARGE SCALE GENOMIC DNA]</scope>
    <source>
        <strain evidence="3">CCUG 53270</strain>
    </source>
</reference>
<evidence type="ECO:0000313" key="2">
    <source>
        <dbReference type="EMBL" id="MFD1220407.1"/>
    </source>
</evidence>
<dbReference type="EMBL" id="JBHTLU010000013">
    <property type="protein sequence ID" value="MFD1220407.1"/>
    <property type="molecule type" value="Genomic_DNA"/>
</dbReference>
<sequence>MKLIPKITICSLVAAAAIAGSAYAESKLSLYINDIPYVPTVLGLKVEDGKVMAPIELVAKEFRGSASYDSQSQEVRVTLPDAARLAVQVNRLQDALLADTPEEALNTWIKGIRTRNGALQYAVFSPELKERTKSEFESFFWVTGGSSPHMGAIENLESSSPDEDTVQYSFDYRVVATEYDEQGSAVVTIQKFNQAPDLGEGWYITRIGMKDPGDTGITIGVEPLDQP</sequence>
<keyword evidence="3" id="KW-1185">Reference proteome</keyword>
<feature type="signal peptide" evidence="1">
    <location>
        <begin position="1"/>
        <end position="24"/>
    </location>
</feature>
<evidence type="ECO:0008006" key="4">
    <source>
        <dbReference type="Google" id="ProtNLM"/>
    </source>
</evidence>
<gene>
    <name evidence="2" type="ORF">ACFQ4B_09775</name>
</gene>
<evidence type="ECO:0000313" key="3">
    <source>
        <dbReference type="Proteomes" id="UP001597180"/>
    </source>
</evidence>
<dbReference type="RefSeq" id="WP_079914371.1">
    <property type="nucleotide sequence ID" value="NZ_BAABJG010000006.1"/>
</dbReference>
<evidence type="ECO:0000256" key="1">
    <source>
        <dbReference type="SAM" id="SignalP"/>
    </source>
</evidence>
<organism evidence="2 3">
    <name type="scientific">Paenibacillus vulneris</name>
    <dbReference type="NCBI Taxonomy" id="1133364"/>
    <lineage>
        <taxon>Bacteria</taxon>
        <taxon>Bacillati</taxon>
        <taxon>Bacillota</taxon>
        <taxon>Bacilli</taxon>
        <taxon>Bacillales</taxon>
        <taxon>Paenibacillaceae</taxon>
        <taxon>Paenibacillus</taxon>
    </lineage>
</organism>
<accession>A0ABW3UHC1</accession>
<name>A0ABW3UHC1_9BACL</name>
<comment type="caution">
    <text evidence="2">The sequence shown here is derived from an EMBL/GenBank/DDBJ whole genome shotgun (WGS) entry which is preliminary data.</text>
</comment>
<proteinExistence type="predicted"/>
<feature type="chain" id="PRO_5046636506" description="Copper amine oxidase-like N-terminal domain-containing protein" evidence="1">
    <location>
        <begin position="25"/>
        <end position="227"/>
    </location>
</feature>
<protein>
    <recommendedName>
        <fullName evidence="4">Copper amine oxidase-like N-terminal domain-containing protein</fullName>
    </recommendedName>
</protein>